<organism evidence="1 2">
    <name type="scientific">Timema podura</name>
    <name type="common">Walking stick</name>
    <dbReference type="NCBI Taxonomy" id="61482"/>
    <lineage>
        <taxon>Eukaryota</taxon>
        <taxon>Metazoa</taxon>
        <taxon>Ecdysozoa</taxon>
        <taxon>Arthropoda</taxon>
        <taxon>Hexapoda</taxon>
        <taxon>Insecta</taxon>
        <taxon>Pterygota</taxon>
        <taxon>Neoptera</taxon>
        <taxon>Polyneoptera</taxon>
        <taxon>Phasmatodea</taxon>
        <taxon>Timematodea</taxon>
        <taxon>Timematoidea</taxon>
        <taxon>Timematidae</taxon>
        <taxon>Timema</taxon>
    </lineage>
</organism>
<proteinExistence type="predicted"/>
<keyword evidence="2" id="KW-1185">Reference proteome</keyword>
<accession>A0ABN7PAQ8</accession>
<feature type="non-terminal residue" evidence="1">
    <location>
        <position position="1"/>
    </location>
</feature>
<evidence type="ECO:0000313" key="1">
    <source>
        <dbReference type="EMBL" id="CAG2064897.1"/>
    </source>
</evidence>
<dbReference type="EMBL" id="CAJPIN010037834">
    <property type="protein sequence ID" value="CAG2064897.1"/>
    <property type="molecule type" value="Genomic_DNA"/>
</dbReference>
<dbReference type="Proteomes" id="UP001153148">
    <property type="component" value="Unassembled WGS sequence"/>
</dbReference>
<protein>
    <recommendedName>
        <fullName evidence="3">Muscle-specific protein 300</fullName>
    </recommendedName>
</protein>
<reference evidence="1" key="1">
    <citation type="submission" date="2021-03" db="EMBL/GenBank/DDBJ databases">
        <authorList>
            <person name="Tran Van P."/>
        </authorList>
    </citation>
    <scope>NUCLEOTIDE SEQUENCE</scope>
</reference>
<dbReference type="Gene3D" id="1.20.58.60">
    <property type="match status" value="1"/>
</dbReference>
<comment type="caution">
    <text evidence="1">The sequence shown here is derived from an EMBL/GenBank/DDBJ whole genome shotgun (WGS) entry which is preliminary data.</text>
</comment>
<evidence type="ECO:0008006" key="3">
    <source>
        <dbReference type="Google" id="ProtNLM"/>
    </source>
</evidence>
<dbReference type="SUPFAM" id="SSF46966">
    <property type="entry name" value="Spectrin repeat"/>
    <property type="match status" value="1"/>
</dbReference>
<sequence>QDLLLYKEEGFSKVQGTVELAQAVLANTAPSGHDAINQILGRLQEEWSALASKMVETKAILDDSIHRWAGFLEQIHQLNKTVDYLESVSNEISDFQTTMSEKRAQLERIKCLDEKVRCEKIEVGQS</sequence>
<evidence type="ECO:0000313" key="2">
    <source>
        <dbReference type="Proteomes" id="UP001153148"/>
    </source>
</evidence>
<name>A0ABN7PAQ8_TIMPD</name>
<gene>
    <name evidence="1" type="ORF">TPAB3V08_LOCUS11841</name>
</gene>